<keyword evidence="1" id="KW-1133">Transmembrane helix</keyword>
<keyword evidence="3" id="KW-1185">Reference proteome</keyword>
<keyword evidence="1" id="KW-0472">Membrane</keyword>
<sequence>MDVVCPRCTARVSSTGSGFSPAIVTCASCGARFASAQLIARDPTLRHRQPASIVVERDGALTARAGYRVHAQPRRGTLRVLGRREWLPFVLVSPIVLLLNALTFRALLASRFETWSELLPHALVGRAAGGDGGGARASSADHDRRRLAHRVRVAVCVALGPAGRCRRPPRDLRAGAARRGRALAPRRRRWVELRLIGNVPPDQARYLAQLLSGSDSERATDRETHEPG</sequence>
<evidence type="ECO:0000313" key="2">
    <source>
        <dbReference type="EMBL" id="AKF05194.1"/>
    </source>
</evidence>
<evidence type="ECO:0000256" key="1">
    <source>
        <dbReference type="SAM" id="Phobius"/>
    </source>
</evidence>
<reference evidence="2 3" key="1">
    <citation type="submission" date="2015-03" db="EMBL/GenBank/DDBJ databases">
        <title>Genome assembly of Sandaracinus amylolyticus DSM 53668.</title>
        <authorList>
            <person name="Sharma G."/>
            <person name="Subramanian S."/>
        </authorList>
    </citation>
    <scope>NUCLEOTIDE SEQUENCE [LARGE SCALE GENOMIC DNA]</scope>
    <source>
        <strain evidence="2 3">DSM 53668</strain>
    </source>
</reference>
<dbReference type="KEGG" id="samy:DB32_002343"/>
<proteinExistence type="predicted"/>
<protein>
    <submittedName>
        <fullName evidence="2">Uncharacterized protein</fullName>
    </submittedName>
</protein>
<dbReference type="Proteomes" id="UP000034883">
    <property type="component" value="Chromosome"/>
</dbReference>
<keyword evidence="1" id="KW-0812">Transmembrane</keyword>
<dbReference type="AlphaFoldDB" id="A0A0F6SEH3"/>
<gene>
    <name evidence="2" type="ORF">DB32_002343</name>
</gene>
<name>A0A0F6SEH3_9BACT</name>
<organism evidence="2 3">
    <name type="scientific">Sandaracinus amylolyticus</name>
    <dbReference type="NCBI Taxonomy" id="927083"/>
    <lineage>
        <taxon>Bacteria</taxon>
        <taxon>Pseudomonadati</taxon>
        <taxon>Myxococcota</taxon>
        <taxon>Polyangia</taxon>
        <taxon>Polyangiales</taxon>
        <taxon>Sandaracinaceae</taxon>
        <taxon>Sandaracinus</taxon>
    </lineage>
</organism>
<evidence type="ECO:0000313" key="3">
    <source>
        <dbReference type="Proteomes" id="UP000034883"/>
    </source>
</evidence>
<accession>A0A0F6SEH3</accession>
<feature type="transmembrane region" description="Helical" evidence="1">
    <location>
        <begin position="86"/>
        <end position="108"/>
    </location>
</feature>
<dbReference type="EMBL" id="CP011125">
    <property type="protein sequence ID" value="AKF05194.1"/>
    <property type="molecule type" value="Genomic_DNA"/>
</dbReference>